<sequence>MAYEIRRTKDSIQDLDAIFDHLVSTYLGFGDELQVAYERAGKRVRGITADMFALAAYPHRGTLDAGLGFGLRHFSKDNAVIYFRIDEAAKVVHVLAVFFGGQDHQRHMLKRLS</sequence>
<gene>
    <name evidence="1" type="ORF">D4A92_01960</name>
</gene>
<dbReference type="InterPro" id="IPR035093">
    <property type="entry name" value="RelE/ParE_toxin_dom_sf"/>
</dbReference>
<dbReference type="RefSeq" id="WP_203017747.1">
    <property type="nucleotide sequence ID" value="NZ_CP032405.1"/>
</dbReference>
<protein>
    <submittedName>
        <fullName evidence="1">Type II toxin-antitoxin system RelE/ParE family toxin</fullName>
    </submittedName>
</protein>
<dbReference type="EMBL" id="CP032405">
    <property type="protein sequence ID" value="QRF50295.1"/>
    <property type="molecule type" value="Genomic_DNA"/>
</dbReference>
<keyword evidence="2" id="KW-1185">Reference proteome</keyword>
<dbReference type="Gene3D" id="3.30.2310.20">
    <property type="entry name" value="RelE-like"/>
    <property type="match status" value="1"/>
</dbReference>
<proteinExistence type="predicted"/>
<organism evidence="1 2">
    <name type="scientific">Rhizobium rosettiformans</name>
    <dbReference type="NCBI Taxonomy" id="1368430"/>
    <lineage>
        <taxon>Bacteria</taxon>
        <taxon>Pseudomonadati</taxon>
        <taxon>Pseudomonadota</taxon>
        <taxon>Alphaproteobacteria</taxon>
        <taxon>Hyphomicrobiales</taxon>
        <taxon>Rhizobiaceae</taxon>
        <taxon>Rhizobium/Agrobacterium group</taxon>
        <taxon>Rhizobium</taxon>
    </lineage>
</organism>
<evidence type="ECO:0000313" key="1">
    <source>
        <dbReference type="EMBL" id="QRF50295.1"/>
    </source>
</evidence>
<accession>A0ABX7EPN7</accession>
<reference evidence="1 2" key="1">
    <citation type="submission" date="2018-09" db="EMBL/GenBank/DDBJ databases">
        <title>Rhizobium sp. MAE2-X.</title>
        <authorList>
            <person name="Lee Y."/>
            <person name="Jeon C.O."/>
        </authorList>
    </citation>
    <scope>NUCLEOTIDE SEQUENCE [LARGE SCALE GENOMIC DNA]</scope>
    <source>
        <strain evidence="1 2">MAE2-X</strain>
    </source>
</reference>
<name>A0ABX7EPN7_9HYPH</name>
<evidence type="ECO:0000313" key="2">
    <source>
        <dbReference type="Proteomes" id="UP000596351"/>
    </source>
</evidence>
<dbReference type="Proteomes" id="UP000596351">
    <property type="component" value="Chromosome"/>
</dbReference>